<dbReference type="InterPro" id="IPR032877">
    <property type="entry name" value="Transposase_HTH"/>
</dbReference>
<name>A0ABS2R698_9BACI</name>
<reference evidence="2 3" key="1">
    <citation type="submission" date="2021-01" db="EMBL/GenBank/DDBJ databases">
        <title>Genomic Encyclopedia of Type Strains, Phase IV (KMG-IV): sequencing the most valuable type-strain genomes for metagenomic binning, comparative biology and taxonomic classification.</title>
        <authorList>
            <person name="Goeker M."/>
        </authorList>
    </citation>
    <scope>NUCLEOTIDE SEQUENCE [LARGE SCALE GENOMIC DNA]</scope>
    <source>
        <strain evidence="2 3">DSM 105453</strain>
    </source>
</reference>
<keyword evidence="3" id="KW-1185">Reference proteome</keyword>
<gene>
    <name evidence="2" type="ORF">JOC94_002152</name>
</gene>
<sequence length="86" mass="9653">MIIDINGSNECNRAVAIRTVKAKTFKEVAQQFGVSISTVMRRFDSLAVKEMTEVQELPRVIAIDEYKGDTKEGKYQLIIADGETKD</sequence>
<proteinExistence type="predicted"/>
<evidence type="ECO:0000259" key="1">
    <source>
        <dbReference type="Pfam" id="PF13542"/>
    </source>
</evidence>
<organism evidence="2 3">
    <name type="scientific">Siminovitchia thermophila</name>
    <dbReference type="NCBI Taxonomy" id="1245522"/>
    <lineage>
        <taxon>Bacteria</taxon>
        <taxon>Bacillati</taxon>
        <taxon>Bacillota</taxon>
        <taxon>Bacilli</taxon>
        <taxon>Bacillales</taxon>
        <taxon>Bacillaceae</taxon>
        <taxon>Siminovitchia</taxon>
    </lineage>
</organism>
<dbReference type="Pfam" id="PF13542">
    <property type="entry name" value="HTH_Tnp_ISL3"/>
    <property type="match status" value="1"/>
</dbReference>
<accession>A0ABS2R698</accession>
<dbReference type="Proteomes" id="UP000823485">
    <property type="component" value="Unassembled WGS sequence"/>
</dbReference>
<protein>
    <submittedName>
        <fullName evidence="2">Transposase</fullName>
    </submittedName>
</protein>
<comment type="caution">
    <text evidence="2">The sequence shown here is derived from an EMBL/GenBank/DDBJ whole genome shotgun (WGS) entry which is preliminary data.</text>
</comment>
<feature type="domain" description="Transposase IS204/IS1001/IS1096/IS1165 helix-turn-helix" evidence="1">
    <location>
        <begin position="14"/>
        <end position="46"/>
    </location>
</feature>
<evidence type="ECO:0000313" key="3">
    <source>
        <dbReference type="Proteomes" id="UP000823485"/>
    </source>
</evidence>
<evidence type="ECO:0000313" key="2">
    <source>
        <dbReference type="EMBL" id="MBM7715180.1"/>
    </source>
</evidence>
<dbReference type="EMBL" id="JAFBFH010000012">
    <property type="protein sequence ID" value="MBM7715180.1"/>
    <property type="molecule type" value="Genomic_DNA"/>
</dbReference>